<feature type="signal peptide" evidence="1">
    <location>
        <begin position="1"/>
        <end position="20"/>
    </location>
</feature>
<reference evidence="3" key="1">
    <citation type="journal article" date="2019" name="Int. J. Syst. Evol. Microbiol.">
        <title>The Global Catalogue of Microorganisms (GCM) 10K type strain sequencing project: providing services to taxonomists for standard genome sequencing and annotation.</title>
        <authorList>
            <consortium name="The Broad Institute Genomics Platform"/>
            <consortium name="The Broad Institute Genome Sequencing Center for Infectious Disease"/>
            <person name="Wu L."/>
            <person name="Ma J."/>
        </authorList>
    </citation>
    <scope>NUCLEOTIDE SEQUENCE [LARGE SCALE GENOMIC DNA]</scope>
    <source>
        <strain evidence="3">CGMCC 1.10832</strain>
    </source>
</reference>
<feature type="chain" id="PRO_5046454766" evidence="1">
    <location>
        <begin position="21"/>
        <end position="281"/>
    </location>
</feature>
<dbReference type="RefSeq" id="WP_229712656.1">
    <property type="nucleotide sequence ID" value="NZ_BAABHU010000013.1"/>
</dbReference>
<organism evidence="2 3">
    <name type="scientific">Marivirga lumbricoides</name>
    <dbReference type="NCBI Taxonomy" id="1046115"/>
    <lineage>
        <taxon>Bacteria</taxon>
        <taxon>Pseudomonadati</taxon>
        <taxon>Bacteroidota</taxon>
        <taxon>Cytophagia</taxon>
        <taxon>Cytophagales</taxon>
        <taxon>Marivirgaceae</taxon>
        <taxon>Marivirga</taxon>
    </lineage>
</organism>
<gene>
    <name evidence="2" type="ORF">GCM10011506_37580</name>
</gene>
<proteinExistence type="predicted"/>
<dbReference type="EMBL" id="BMEC01000013">
    <property type="protein sequence ID" value="GGC48414.1"/>
    <property type="molecule type" value="Genomic_DNA"/>
</dbReference>
<keyword evidence="3" id="KW-1185">Reference proteome</keyword>
<evidence type="ECO:0000313" key="2">
    <source>
        <dbReference type="EMBL" id="GGC48414.1"/>
    </source>
</evidence>
<sequence>MNILKQIIFPFLLLCLFACSKPVKDEQNEIKETEVVNENNYEIPSDLPPAIQSLVAKHNIREFYDKEIISFDIELFFNGSERLNGTIYSRTNSSKVKVEKADGTVLLFDGKDVFITPDSAQYKGARFDALTWSYFALAPFKFADEGTKWGEPTKMPLKEPDSLQQAIKLSFENGVGDAPDDWYQVYVNPETGLLEAMAYIVTFGNTPREEAEKNPHAITYSDYQTVQGAIVAGKWKFYNWSQEKGLAEQLGEATITNIKFVEETEDLFTPGTSTERVPAGG</sequence>
<evidence type="ECO:0000313" key="3">
    <source>
        <dbReference type="Proteomes" id="UP000636010"/>
    </source>
</evidence>
<name>A0ABQ1MXI8_9BACT</name>
<evidence type="ECO:0000256" key="1">
    <source>
        <dbReference type="SAM" id="SignalP"/>
    </source>
</evidence>
<accession>A0ABQ1MXI8</accession>
<dbReference type="Proteomes" id="UP000636010">
    <property type="component" value="Unassembled WGS sequence"/>
</dbReference>
<keyword evidence="1" id="KW-0732">Signal</keyword>
<comment type="caution">
    <text evidence="2">The sequence shown here is derived from an EMBL/GenBank/DDBJ whole genome shotgun (WGS) entry which is preliminary data.</text>
</comment>
<protein>
    <submittedName>
        <fullName evidence="2">Uncharacterized protein</fullName>
    </submittedName>
</protein>